<reference evidence="1" key="1">
    <citation type="journal article" date="2017" name="Nature">
        <title>The sunflower genome provides insights into oil metabolism, flowering and Asterid evolution.</title>
        <authorList>
            <person name="Badouin H."/>
            <person name="Gouzy J."/>
            <person name="Grassa C.J."/>
            <person name="Murat F."/>
            <person name="Staton S.E."/>
            <person name="Cottret L."/>
            <person name="Lelandais-Briere C."/>
            <person name="Owens G.L."/>
            <person name="Carrere S."/>
            <person name="Mayjonade B."/>
            <person name="Legrand L."/>
            <person name="Gill N."/>
            <person name="Kane N.C."/>
            <person name="Bowers J.E."/>
            <person name="Hubner S."/>
            <person name="Bellec A."/>
            <person name="Berard A."/>
            <person name="Berges H."/>
            <person name="Blanchet N."/>
            <person name="Boniface M.C."/>
            <person name="Brunel D."/>
            <person name="Catrice O."/>
            <person name="Chaidir N."/>
            <person name="Claudel C."/>
            <person name="Donnadieu C."/>
            <person name="Faraut T."/>
            <person name="Fievet G."/>
            <person name="Helmstetter N."/>
            <person name="King M."/>
            <person name="Knapp S.J."/>
            <person name="Lai Z."/>
            <person name="Le Paslier M.C."/>
            <person name="Lippi Y."/>
            <person name="Lorenzon L."/>
            <person name="Mandel J.R."/>
            <person name="Marage G."/>
            <person name="Marchand G."/>
            <person name="Marquand E."/>
            <person name="Bret-Mestries E."/>
            <person name="Morien E."/>
            <person name="Nambeesan S."/>
            <person name="Nguyen T."/>
            <person name="Pegot-Espagnet P."/>
            <person name="Pouilly N."/>
            <person name="Raftis F."/>
            <person name="Sallet E."/>
            <person name="Schiex T."/>
            <person name="Thomas J."/>
            <person name="Vandecasteele C."/>
            <person name="Vares D."/>
            <person name="Vear F."/>
            <person name="Vautrin S."/>
            <person name="Crespi M."/>
            <person name="Mangin B."/>
            <person name="Burke J.M."/>
            <person name="Salse J."/>
            <person name="Munos S."/>
            <person name="Vincourt P."/>
            <person name="Rieseberg L.H."/>
            <person name="Langlade N.B."/>
        </authorList>
    </citation>
    <scope>NUCLEOTIDE SEQUENCE</scope>
    <source>
        <tissue evidence="1">Leaves</tissue>
    </source>
</reference>
<name>A0A9K3IKY1_HELAN</name>
<dbReference type="EMBL" id="MNCJ02000322">
    <property type="protein sequence ID" value="KAF5798269.1"/>
    <property type="molecule type" value="Genomic_DNA"/>
</dbReference>
<dbReference type="Gramene" id="mRNA:HanXRQr2_Chr07g0290881">
    <property type="protein sequence ID" value="mRNA:HanXRQr2_Chr07g0290881"/>
    <property type="gene ID" value="HanXRQr2_Chr07g0290881"/>
</dbReference>
<organism evidence="1 2">
    <name type="scientific">Helianthus annuus</name>
    <name type="common">Common sunflower</name>
    <dbReference type="NCBI Taxonomy" id="4232"/>
    <lineage>
        <taxon>Eukaryota</taxon>
        <taxon>Viridiplantae</taxon>
        <taxon>Streptophyta</taxon>
        <taxon>Embryophyta</taxon>
        <taxon>Tracheophyta</taxon>
        <taxon>Spermatophyta</taxon>
        <taxon>Magnoliopsida</taxon>
        <taxon>eudicotyledons</taxon>
        <taxon>Gunneridae</taxon>
        <taxon>Pentapetalae</taxon>
        <taxon>asterids</taxon>
        <taxon>campanulids</taxon>
        <taxon>Asterales</taxon>
        <taxon>Asteraceae</taxon>
        <taxon>Asteroideae</taxon>
        <taxon>Heliantheae alliance</taxon>
        <taxon>Heliantheae</taxon>
        <taxon>Helianthus</taxon>
    </lineage>
</organism>
<dbReference type="Proteomes" id="UP000215914">
    <property type="component" value="Unassembled WGS sequence"/>
</dbReference>
<dbReference type="AlphaFoldDB" id="A0A9K3IKY1"/>
<reference evidence="1" key="2">
    <citation type="submission" date="2020-06" db="EMBL/GenBank/DDBJ databases">
        <title>Helianthus annuus Genome sequencing and assembly Release 2.</title>
        <authorList>
            <person name="Gouzy J."/>
            <person name="Langlade N."/>
            <person name="Munos S."/>
        </authorList>
    </citation>
    <scope>NUCLEOTIDE SEQUENCE</scope>
    <source>
        <tissue evidence="1">Leaves</tissue>
    </source>
</reference>
<evidence type="ECO:0000313" key="1">
    <source>
        <dbReference type="EMBL" id="KAF5798269.1"/>
    </source>
</evidence>
<proteinExistence type="predicted"/>
<protein>
    <submittedName>
        <fullName evidence="1">Uncharacterized protein</fullName>
    </submittedName>
</protein>
<evidence type="ECO:0000313" key="2">
    <source>
        <dbReference type="Proteomes" id="UP000215914"/>
    </source>
</evidence>
<keyword evidence="2" id="KW-1185">Reference proteome</keyword>
<sequence>MVDVVREKSEIIPRVLLFRDKNHGCSLQPTRCGCKNGSSERSPNSLTALHRPEVNHNPTSKNLLYAAARELSRRIMGEEAGDDTIVYKTQQKFSKVHRPATATPMAGDG</sequence>
<accession>A0A9K3IKY1</accession>
<gene>
    <name evidence="1" type="ORF">HanXRQr2_Chr07g0290881</name>
</gene>
<comment type="caution">
    <text evidence="1">The sequence shown here is derived from an EMBL/GenBank/DDBJ whole genome shotgun (WGS) entry which is preliminary data.</text>
</comment>